<organism evidence="1 2">
    <name type="scientific">Tropilaelaps mercedesae</name>
    <dbReference type="NCBI Taxonomy" id="418985"/>
    <lineage>
        <taxon>Eukaryota</taxon>
        <taxon>Metazoa</taxon>
        <taxon>Ecdysozoa</taxon>
        <taxon>Arthropoda</taxon>
        <taxon>Chelicerata</taxon>
        <taxon>Arachnida</taxon>
        <taxon>Acari</taxon>
        <taxon>Parasitiformes</taxon>
        <taxon>Mesostigmata</taxon>
        <taxon>Gamasina</taxon>
        <taxon>Dermanyssoidea</taxon>
        <taxon>Laelapidae</taxon>
        <taxon>Tropilaelaps</taxon>
    </lineage>
</organism>
<evidence type="ECO:0000313" key="2">
    <source>
        <dbReference type="Proteomes" id="UP000192247"/>
    </source>
</evidence>
<protein>
    <submittedName>
        <fullName evidence="1">Uncharacterized protein</fullName>
    </submittedName>
</protein>
<comment type="caution">
    <text evidence="1">The sequence shown here is derived from an EMBL/GenBank/DDBJ whole genome shotgun (WGS) entry which is preliminary data.</text>
</comment>
<proteinExistence type="predicted"/>
<dbReference type="Proteomes" id="UP000192247">
    <property type="component" value="Unassembled WGS sequence"/>
</dbReference>
<dbReference type="InParanoid" id="A0A1V9X1J3"/>
<dbReference type="EMBL" id="MNPL01029337">
    <property type="protein sequence ID" value="OQR67286.1"/>
    <property type="molecule type" value="Genomic_DNA"/>
</dbReference>
<evidence type="ECO:0000313" key="1">
    <source>
        <dbReference type="EMBL" id="OQR67286.1"/>
    </source>
</evidence>
<keyword evidence="2" id="KW-1185">Reference proteome</keyword>
<dbReference type="AlphaFoldDB" id="A0A1V9X1J3"/>
<sequence>MISPPASLLFSHRFLLSNTAEKHSSVLARRRCIGDRKEASFVMELLPLLRLNVRHNFQTPKVAIGPVGQK</sequence>
<reference evidence="1 2" key="1">
    <citation type="journal article" date="2017" name="Gigascience">
        <title>Draft genome of the honey bee ectoparasitic mite, Tropilaelaps mercedesae, is shaped by the parasitic life history.</title>
        <authorList>
            <person name="Dong X."/>
            <person name="Armstrong S.D."/>
            <person name="Xia D."/>
            <person name="Makepeace B.L."/>
            <person name="Darby A.C."/>
            <person name="Kadowaki T."/>
        </authorList>
    </citation>
    <scope>NUCLEOTIDE SEQUENCE [LARGE SCALE GENOMIC DNA]</scope>
    <source>
        <strain evidence="1">Wuxi-XJTLU</strain>
    </source>
</reference>
<name>A0A1V9X1J3_9ACAR</name>
<accession>A0A1V9X1J3</accession>
<gene>
    <name evidence="1" type="ORF">BIW11_13612</name>
</gene>